<accession>A0ABN0X3J1</accession>
<sequence>MGTEFADKSAEMFKALADGETGTFRSSLRQVFQLSPQVPPAERAALSNEIAPLLSPQDGDLELVADLAVLAGALVEGGVPAGTAGVQVMRMLHSWAGSIDTRREAGGQHSVARRLGLAAKTMLTDAEVRAAVRADEHMLFDLEVAAGRLRWNVGEFHQVARLLMMADAVSALVLDRRSGRGFRVAFDGVWSNFQLHTLLVDALVGAEGRGLEGERPCSGCVAIESGRPQPTHDATEELHEVWSLWDYKGRRIDLTDSPADFPLHAGERVIVLGMKESALESWTPGYHCHDRIRAHLTVRAELPPEETTGLWSRIAMPEGAGDSA</sequence>
<dbReference type="RefSeq" id="WP_252800317.1">
    <property type="nucleotide sequence ID" value="NZ_BAAABM010000045.1"/>
</dbReference>
<comment type="caution">
    <text evidence="1">The sequence shown here is derived from an EMBL/GenBank/DDBJ whole genome shotgun (WGS) entry which is preliminary data.</text>
</comment>
<evidence type="ECO:0000313" key="1">
    <source>
        <dbReference type="EMBL" id="GAA0354164.1"/>
    </source>
</evidence>
<gene>
    <name evidence="1" type="ORF">GCM10010151_49690</name>
</gene>
<keyword evidence="2" id="KW-1185">Reference proteome</keyword>
<organism evidence="1 2">
    <name type="scientific">Actinoallomurus spadix</name>
    <dbReference type="NCBI Taxonomy" id="79912"/>
    <lineage>
        <taxon>Bacteria</taxon>
        <taxon>Bacillati</taxon>
        <taxon>Actinomycetota</taxon>
        <taxon>Actinomycetes</taxon>
        <taxon>Streptosporangiales</taxon>
        <taxon>Thermomonosporaceae</taxon>
        <taxon>Actinoallomurus</taxon>
    </lineage>
</organism>
<protein>
    <submittedName>
        <fullName evidence="1">Uncharacterized protein</fullName>
    </submittedName>
</protein>
<dbReference type="EMBL" id="BAAABM010000045">
    <property type="protein sequence ID" value="GAA0354164.1"/>
    <property type="molecule type" value="Genomic_DNA"/>
</dbReference>
<name>A0ABN0X3J1_9ACTN</name>
<evidence type="ECO:0000313" key="2">
    <source>
        <dbReference type="Proteomes" id="UP001501822"/>
    </source>
</evidence>
<reference evidence="1 2" key="1">
    <citation type="journal article" date="2019" name="Int. J. Syst. Evol. Microbiol.">
        <title>The Global Catalogue of Microorganisms (GCM) 10K type strain sequencing project: providing services to taxonomists for standard genome sequencing and annotation.</title>
        <authorList>
            <consortium name="The Broad Institute Genomics Platform"/>
            <consortium name="The Broad Institute Genome Sequencing Center for Infectious Disease"/>
            <person name="Wu L."/>
            <person name="Ma J."/>
        </authorList>
    </citation>
    <scope>NUCLEOTIDE SEQUENCE [LARGE SCALE GENOMIC DNA]</scope>
    <source>
        <strain evidence="1 2">JCM 3146</strain>
    </source>
</reference>
<dbReference type="Proteomes" id="UP001501822">
    <property type="component" value="Unassembled WGS sequence"/>
</dbReference>
<proteinExistence type="predicted"/>